<gene>
    <name evidence="1" type="ORF">MGSAQ_000203</name>
</gene>
<reference evidence="1" key="1">
    <citation type="submission" date="2013-11" db="EMBL/GenBank/DDBJ databases">
        <title>Microbial diversity, functional groups and degradation webs in Northern and Southern Mediterranean and Red Sea marine crude oil polluted sites.</title>
        <authorList>
            <person name="Daffonchio D."/>
            <person name="Mapelli F."/>
            <person name="Ferrer M."/>
            <person name="Richter M."/>
            <person name="Cherif A."/>
            <person name="Malkawi H.I."/>
            <person name="Yakimov M.M."/>
            <person name="Abdel-Fattah Y.R."/>
            <person name="Blaghen M."/>
            <person name="Golyshin P.N."/>
            <person name="Kalogerakis N."/>
            <person name="Boon N."/>
            <person name="Magagnini M."/>
            <person name="Fava F."/>
        </authorList>
    </citation>
    <scope>NUCLEOTIDE SEQUENCE</scope>
</reference>
<name>A0A1B6NYS1_9ZZZZ</name>
<accession>A0A1B6NYS1</accession>
<organism evidence="1">
    <name type="scientific">marine sediment metagenome</name>
    <dbReference type="NCBI Taxonomy" id="412755"/>
    <lineage>
        <taxon>unclassified sequences</taxon>
        <taxon>metagenomes</taxon>
        <taxon>ecological metagenomes</taxon>
    </lineage>
</organism>
<dbReference type="EMBL" id="AYSL01000038">
    <property type="protein sequence ID" value="KTF08302.1"/>
    <property type="molecule type" value="Genomic_DNA"/>
</dbReference>
<comment type="caution">
    <text evidence="1">The sequence shown here is derived from an EMBL/GenBank/DDBJ whole genome shotgun (WGS) entry which is preliminary data.</text>
</comment>
<sequence length="35" mass="3606">MRLGFLGRPRLPGKVSVSKKSAAVVGGLSVNLVVL</sequence>
<evidence type="ECO:0000313" key="1">
    <source>
        <dbReference type="EMBL" id="KTF08302.1"/>
    </source>
</evidence>
<dbReference type="AlphaFoldDB" id="A0A1B6NYS1"/>
<protein>
    <submittedName>
        <fullName evidence="1">Uncharacterized protein</fullName>
    </submittedName>
</protein>
<proteinExistence type="predicted"/>